<keyword evidence="1" id="KW-0472">Membrane</keyword>
<reference evidence="3 4" key="1">
    <citation type="submission" date="2016-12" db="EMBL/GenBank/DDBJ databases">
        <title>Diversity of luminous bacteria.</title>
        <authorList>
            <person name="Yoshizawa S."/>
            <person name="Kogure K."/>
        </authorList>
    </citation>
    <scope>NUCLEOTIDE SEQUENCE [LARGE SCALE GENOMIC DNA]</scope>
    <source>
        <strain evidence="3 4">LC1-200</strain>
    </source>
</reference>
<dbReference type="PANTHER" id="PTHR33121">
    <property type="entry name" value="CYCLIC DI-GMP PHOSPHODIESTERASE PDEF"/>
    <property type="match status" value="1"/>
</dbReference>
<keyword evidence="1" id="KW-1133">Transmembrane helix</keyword>
<evidence type="ECO:0000256" key="1">
    <source>
        <dbReference type="SAM" id="Phobius"/>
    </source>
</evidence>
<feature type="transmembrane region" description="Helical" evidence="1">
    <location>
        <begin position="21"/>
        <end position="46"/>
    </location>
</feature>
<comment type="caution">
    <text evidence="3">The sequence shown here is derived from an EMBL/GenBank/DDBJ whole genome shotgun (WGS) entry which is preliminary data.</text>
</comment>
<dbReference type="Pfam" id="PF20982">
    <property type="entry name" value="CSS_CxxC"/>
    <property type="match status" value="1"/>
</dbReference>
<name>A0A2S7VK33_PHOAN</name>
<evidence type="ECO:0000259" key="2">
    <source>
        <dbReference type="PROSITE" id="PS50883"/>
    </source>
</evidence>
<feature type="transmembrane region" description="Helical" evidence="1">
    <location>
        <begin position="242"/>
        <end position="261"/>
    </location>
</feature>
<feature type="domain" description="EAL" evidence="2">
    <location>
        <begin position="269"/>
        <end position="522"/>
    </location>
</feature>
<dbReference type="GO" id="GO:0071111">
    <property type="term" value="F:cyclic-guanylate-specific phosphodiesterase activity"/>
    <property type="evidence" value="ECO:0007669"/>
    <property type="project" value="InterPro"/>
</dbReference>
<dbReference type="InterPro" id="IPR050706">
    <property type="entry name" value="Cyclic-di-GMP_PDE-like"/>
</dbReference>
<dbReference type="CDD" id="cd01948">
    <property type="entry name" value="EAL"/>
    <property type="match status" value="1"/>
</dbReference>
<dbReference type="SUPFAM" id="SSF141868">
    <property type="entry name" value="EAL domain-like"/>
    <property type="match status" value="1"/>
</dbReference>
<keyword evidence="1" id="KW-0812">Transmembrane</keyword>
<dbReference type="Proteomes" id="UP000238730">
    <property type="component" value="Unassembled WGS sequence"/>
</dbReference>
<sequence>MFKKERLTKTINDILLMRFSGHIGIGLMFFVILVGFGFTTLAPYFATKQLSTKIQTDTDELVQTYIQNIGDYQEFITNLSRNFDFTCSEKEQEQLRRIAYSNYLIRKISLTPSGKSTCSSFYEKNHDHRVESRKIKTYSNTMSLWLSSEKNSLQRIFEVRWQGKKGSLVLSLEPIVEEILRNKYCEGCVLTSVSADNEIDRFGWQGFNKSYTAKPIYEVLMPNGLKFSNYIKSELLDKESQALRMPLFLLGAFIAGFLILLRRLLIRRRLSLHALVQRGIVKREFIPYYQPIINLKTKELYGCEVLARWKKKGAGLISPMEFIPYVEKSGQIIPITNLLIEKTIKDLSTINWQLTDRVISINLVPQQLENLQIMNESLALFSNSKIPVKQVAFEITERKQFEDLTIASEVIQYLKAQGIDIKLDDAGTGYGGFSYIQELNLRSLKIDKMFVENIGTTDIKLSLLDSIIAFGKQAGMEMIAEGVETKEQSDYLVERDVYLQQGYYFGMPMNAEEFSIYNIEIKNKNKLLAI</sequence>
<organism evidence="3 4">
    <name type="scientific">Photobacterium angustum</name>
    <dbReference type="NCBI Taxonomy" id="661"/>
    <lineage>
        <taxon>Bacteria</taxon>
        <taxon>Pseudomonadati</taxon>
        <taxon>Pseudomonadota</taxon>
        <taxon>Gammaproteobacteria</taxon>
        <taxon>Vibrionales</taxon>
        <taxon>Vibrionaceae</taxon>
        <taxon>Photobacterium</taxon>
    </lineage>
</organism>
<dbReference type="SMART" id="SM00052">
    <property type="entry name" value="EAL"/>
    <property type="match status" value="1"/>
</dbReference>
<protein>
    <submittedName>
        <fullName evidence="3">Diguanylate phosphodiesterase</fullName>
    </submittedName>
</protein>
<evidence type="ECO:0000313" key="3">
    <source>
        <dbReference type="EMBL" id="PQJ62469.1"/>
    </source>
</evidence>
<accession>A0A2S7VK33</accession>
<proteinExistence type="predicted"/>
<dbReference type="InterPro" id="IPR001633">
    <property type="entry name" value="EAL_dom"/>
</dbReference>
<dbReference type="EMBL" id="MSCJ01000003">
    <property type="protein sequence ID" value="PQJ62469.1"/>
    <property type="molecule type" value="Genomic_DNA"/>
</dbReference>
<gene>
    <name evidence="3" type="ORF">BTO08_19770</name>
</gene>
<dbReference type="Gene3D" id="3.20.20.450">
    <property type="entry name" value="EAL domain"/>
    <property type="match status" value="1"/>
</dbReference>
<dbReference type="PROSITE" id="PS50883">
    <property type="entry name" value="EAL"/>
    <property type="match status" value="1"/>
</dbReference>
<dbReference type="RefSeq" id="WP_105062276.1">
    <property type="nucleotide sequence ID" value="NZ_MSCJ01000003.1"/>
</dbReference>
<dbReference type="PANTHER" id="PTHR33121:SF56">
    <property type="entry name" value="SIGNALLING PROTEIN WITH EAL AND C2 DOMAINS"/>
    <property type="match status" value="1"/>
</dbReference>
<dbReference type="InterPro" id="IPR048614">
    <property type="entry name" value="CSS_CxxC"/>
</dbReference>
<dbReference type="OrthoDB" id="675397at2"/>
<evidence type="ECO:0000313" key="4">
    <source>
        <dbReference type="Proteomes" id="UP000238730"/>
    </source>
</evidence>
<dbReference type="InterPro" id="IPR035919">
    <property type="entry name" value="EAL_sf"/>
</dbReference>
<dbReference type="Pfam" id="PF00563">
    <property type="entry name" value="EAL"/>
    <property type="match status" value="1"/>
</dbReference>
<dbReference type="AlphaFoldDB" id="A0A2S7VK33"/>